<feature type="domain" description="SPOR" evidence="3">
    <location>
        <begin position="270"/>
        <end position="332"/>
    </location>
</feature>
<evidence type="ECO:0000259" key="3">
    <source>
        <dbReference type="Pfam" id="PF05036"/>
    </source>
</evidence>
<sequence>MKKTCAALIAAILVPACLYAQNTKKTAASIKEESLSQESVQDAVIFLKNSLDSAATPADKRSILYFTGTMQEQLGLYSDACKSYTKAAGIAAADAAGMPKVSSEQLVINAVRTSLCSGDWETADSYLNSAVRSSKNKTILAYVNLYSVWSSLCKATSVQETRDSVSLLKAYSAMDSMKDVRPAVLLTLWYITSDAEYSAELRAEYPSSPEAAITEGNAQIMSVPFWYFVPRNTAAQTVPATDKKSEIKTQSSSADASATTAESPKAKKQQLGFYKEEENANASIQRLKEKGFDAYSVPEKRKSGTTYYAVVVDENAEGTMGQKLKNAGFECYPVFE</sequence>
<evidence type="ECO:0000256" key="1">
    <source>
        <dbReference type="SAM" id="MobiDB-lite"/>
    </source>
</evidence>
<reference evidence="4 5" key="1">
    <citation type="submission" date="2020-11" db="EMBL/GenBank/DDBJ databases">
        <title>Treponema Peruensis nv. sp., first commensal Treponema isolated from human feces.</title>
        <authorList>
            <person name="Belkhou C."/>
            <person name="Raes J."/>
        </authorList>
    </citation>
    <scope>NUCLEOTIDE SEQUENCE [LARGE SCALE GENOMIC DNA]</scope>
    <source>
        <strain evidence="4 5">RCC2812</strain>
    </source>
</reference>
<feature type="signal peptide" evidence="2">
    <location>
        <begin position="1"/>
        <end position="20"/>
    </location>
</feature>
<feature type="chain" id="PRO_5032543736" evidence="2">
    <location>
        <begin position="21"/>
        <end position="336"/>
    </location>
</feature>
<protein>
    <submittedName>
        <fullName evidence="4">SPOR domain-containing protein</fullName>
    </submittedName>
</protein>
<organism evidence="4 5">
    <name type="scientific">Treponema peruense</name>
    <dbReference type="NCBI Taxonomy" id="2787628"/>
    <lineage>
        <taxon>Bacteria</taxon>
        <taxon>Pseudomonadati</taxon>
        <taxon>Spirochaetota</taxon>
        <taxon>Spirochaetia</taxon>
        <taxon>Spirochaetales</taxon>
        <taxon>Treponemataceae</taxon>
        <taxon>Treponema</taxon>
    </lineage>
</organism>
<dbReference type="RefSeq" id="WP_198442147.1">
    <property type="nucleotide sequence ID" value="NZ_CBCSHE010000001.1"/>
</dbReference>
<dbReference type="GO" id="GO:0042834">
    <property type="term" value="F:peptidoglycan binding"/>
    <property type="evidence" value="ECO:0007669"/>
    <property type="project" value="InterPro"/>
</dbReference>
<evidence type="ECO:0000313" key="5">
    <source>
        <dbReference type="Proteomes" id="UP000595224"/>
    </source>
</evidence>
<accession>A0A7T3V4B1</accession>
<feature type="region of interest" description="Disordered" evidence="1">
    <location>
        <begin position="239"/>
        <end position="272"/>
    </location>
</feature>
<dbReference type="SUPFAM" id="SSF110997">
    <property type="entry name" value="Sporulation related repeat"/>
    <property type="match status" value="1"/>
</dbReference>
<dbReference type="KEGG" id="tper:IWA51_08910"/>
<keyword evidence="5" id="KW-1185">Reference proteome</keyword>
<keyword evidence="2" id="KW-0732">Signal</keyword>
<evidence type="ECO:0000256" key="2">
    <source>
        <dbReference type="SAM" id="SignalP"/>
    </source>
</evidence>
<dbReference type="Gene3D" id="3.30.70.1070">
    <property type="entry name" value="Sporulation related repeat"/>
    <property type="match status" value="1"/>
</dbReference>
<dbReference type="InterPro" id="IPR036680">
    <property type="entry name" value="SPOR-like_sf"/>
</dbReference>
<dbReference type="InterPro" id="IPR007730">
    <property type="entry name" value="SPOR-like_dom"/>
</dbReference>
<name>A0A7T3V4B1_9SPIR</name>
<feature type="compositionally biased region" description="Low complexity" evidence="1">
    <location>
        <begin position="251"/>
        <end position="261"/>
    </location>
</feature>
<dbReference type="EMBL" id="CP064936">
    <property type="protein sequence ID" value="QQA00387.1"/>
    <property type="molecule type" value="Genomic_DNA"/>
</dbReference>
<gene>
    <name evidence="4" type="ORF">IWA51_08910</name>
</gene>
<dbReference type="Pfam" id="PF05036">
    <property type="entry name" value="SPOR"/>
    <property type="match status" value="1"/>
</dbReference>
<dbReference type="Proteomes" id="UP000595224">
    <property type="component" value="Chromosome"/>
</dbReference>
<proteinExistence type="predicted"/>
<evidence type="ECO:0000313" key="4">
    <source>
        <dbReference type="EMBL" id="QQA00387.1"/>
    </source>
</evidence>
<dbReference type="AlphaFoldDB" id="A0A7T3V4B1"/>